<dbReference type="PROSITE" id="PS51257">
    <property type="entry name" value="PROKAR_LIPOPROTEIN"/>
    <property type="match status" value="1"/>
</dbReference>
<gene>
    <name evidence="10" type="ORF">OE104_10500</name>
</gene>
<reference evidence="10" key="1">
    <citation type="submission" date="2022-09" db="EMBL/GenBank/DDBJ databases">
        <title>Complete Genomes of Fervidibacillus albus and Fervidibacillus halotolerans isolated from tidal flat sediments.</title>
        <authorList>
            <person name="Kwon K.K."/>
            <person name="Yang S.-H."/>
            <person name="Park M.J."/>
            <person name="Oh H.-M."/>
        </authorList>
    </citation>
    <scope>NUCLEOTIDE SEQUENCE</scope>
    <source>
        <strain evidence="10">MEBiC13591</strain>
    </source>
</reference>
<evidence type="ECO:0000256" key="1">
    <source>
        <dbReference type="ARBA" id="ARBA00004196"/>
    </source>
</evidence>
<feature type="signal peptide" evidence="7">
    <location>
        <begin position="1"/>
        <end position="20"/>
    </location>
</feature>
<dbReference type="GO" id="GO:0015276">
    <property type="term" value="F:ligand-gated monoatomic ion channel activity"/>
    <property type="evidence" value="ECO:0007669"/>
    <property type="project" value="InterPro"/>
</dbReference>
<dbReference type="PROSITE" id="PS01039">
    <property type="entry name" value="SBP_BACTERIAL_3"/>
    <property type="match status" value="1"/>
</dbReference>
<proteinExistence type="inferred from homology"/>
<sequence>MKKFMGLLFIVFLIVGVLTACGSGDQTSESDNESGGDSEERTILKMATSADFPPFESYNEEGEFVGFDIDLAQAIAEELGYELEIQDMSFDGLIGALQSNRVDIVLAGMSATEERKENVDFSMEYHRSGEMFLSNEDVSLTGLEDLEGKVVGVQLGTIQEEGADKLKDEYGFEVKKVDNAGVLIQELLSGRVDAVYMDKQVASGYMEEHGLNGFDDPTTSSPGMAIAFPKGSELVEKVNEILQTFQDNGKIDELKEKWEIEEE</sequence>
<dbReference type="PANTHER" id="PTHR35936:SF17">
    <property type="entry name" value="ARGININE-BINDING EXTRACELLULAR PROTEIN ARTP"/>
    <property type="match status" value="1"/>
</dbReference>
<dbReference type="EMBL" id="CP106878">
    <property type="protein sequence ID" value="WAA09023.1"/>
    <property type="molecule type" value="Genomic_DNA"/>
</dbReference>
<keyword evidence="3 7" id="KW-0732">Signal</keyword>
<comment type="similarity">
    <text evidence="2 6">Belongs to the bacterial solute-binding protein 3 family.</text>
</comment>
<protein>
    <submittedName>
        <fullName evidence="10">Transporter substrate-binding domain-containing protein</fullName>
    </submittedName>
</protein>
<evidence type="ECO:0000256" key="7">
    <source>
        <dbReference type="SAM" id="SignalP"/>
    </source>
</evidence>
<organism evidence="10 11">
    <name type="scientific">Fervidibacillus albus</name>
    <dbReference type="NCBI Taxonomy" id="2980026"/>
    <lineage>
        <taxon>Bacteria</taxon>
        <taxon>Bacillati</taxon>
        <taxon>Bacillota</taxon>
        <taxon>Bacilli</taxon>
        <taxon>Bacillales</taxon>
        <taxon>Bacillaceae</taxon>
        <taxon>Fervidibacillus</taxon>
    </lineage>
</organism>
<dbReference type="CDD" id="cd13624">
    <property type="entry name" value="PBP2_Arg_Lys_His"/>
    <property type="match status" value="1"/>
</dbReference>
<dbReference type="Pfam" id="PF00497">
    <property type="entry name" value="SBP_bac_3"/>
    <property type="match status" value="1"/>
</dbReference>
<dbReference type="SMART" id="SM00079">
    <property type="entry name" value="PBPe"/>
    <property type="match status" value="1"/>
</dbReference>
<name>A0A9E8LSY5_9BACI</name>
<evidence type="ECO:0000313" key="10">
    <source>
        <dbReference type="EMBL" id="WAA09023.1"/>
    </source>
</evidence>
<evidence type="ECO:0000256" key="3">
    <source>
        <dbReference type="ARBA" id="ARBA00022729"/>
    </source>
</evidence>
<dbReference type="KEGG" id="faf:OE104_10500"/>
<dbReference type="InterPro" id="IPR018313">
    <property type="entry name" value="SBP_3_CS"/>
</dbReference>
<feature type="chain" id="PRO_5039733557" evidence="7">
    <location>
        <begin position="21"/>
        <end position="263"/>
    </location>
</feature>
<dbReference type="Gene3D" id="3.40.190.10">
    <property type="entry name" value="Periplasmic binding protein-like II"/>
    <property type="match status" value="2"/>
</dbReference>
<evidence type="ECO:0000256" key="6">
    <source>
        <dbReference type="RuleBase" id="RU003744"/>
    </source>
</evidence>
<accession>A0A9E8LSY5</accession>
<dbReference type="SUPFAM" id="SSF53850">
    <property type="entry name" value="Periplasmic binding protein-like II"/>
    <property type="match status" value="1"/>
</dbReference>
<dbReference type="AlphaFoldDB" id="A0A9E8LSY5"/>
<comment type="subcellular location">
    <subcellularLocation>
        <location evidence="1">Cell envelope</location>
    </subcellularLocation>
</comment>
<evidence type="ECO:0000259" key="9">
    <source>
        <dbReference type="SMART" id="SM00079"/>
    </source>
</evidence>
<dbReference type="GO" id="GO:0016020">
    <property type="term" value="C:membrane"/>
    <property type="evidence" value="ECO:0007669"/>
    <property type="project" value="InterPro"/>
</dbReference>
<dbReference type="InterPro" id="IPR001320">
    <property type="entry name" value="Iontro_rcpt_C"/>
</dbReference>
<dbReference type="RefSeq" id="WP_275416807.1">
    <property type="nucleotide sequence ID" value="NZ_CP106878.1"/>
</dbReference>
<dbReference type="InterPro" id="IPR001638">
    <property type="entry name" value="Solute-binding_3/MltF_N"/>
</dbReference>
<dbReference type="SMART" id="SM00062">
    <property type="entry name" value="PBPb"/>
    <property type="match status" value="1"/>
</dbReference>
<evidence type="ECO:0000256" key="4">
    <source>
        <dbReference type="ARBA" id="ARBA00023139"/>
    </source>
</evidence>
<keyword evidence="5" id="KW-0449">Lipoprotein</keyword>
<evidence type="ECO:0000256" key="5">
    <source>
        <dbReference type="ARBA" id="ARBA00023288"/>
    </source>
</evidence>
<keyword evidence="11" id="KW-1185">Reference proteome</keyword>
<evidence type="ECO:0000313" key="11">
    <source>
        <dbReference type="Proteomes" id="UP001164718"/>
    </source>
</evidence>
<dbReference type="PANTHER" id="PTHR35936">
    <property type="entry name" value="MEMBRANE-BOUND LYTIC MUREIN TRANSGLYCOSYLASE F"/>
    <property type="match status" value="1"/>
</dbReference>
<dbReference type="Proteomes" id="UP001164718">
    <property type="component" value="Chromosome"/>
</dbReference>
<feature type="domain" description="Ionotropic glutamate receptor C-terminal" evidence="9">
    <location>
        <begin position="43"/>
        <end position="261"/>
    </location>
</feature>
<evidence type="ECO:0000256" key="2">
    <source>
        <dbReference type="ARBA" id="ARBA00010333"/>
    </source>
</evidence>
<feature type="domain" description="Solute-binding protein family 3/N-terminal" evidence="8">
    <location>
        <begin position="43"/>
        <end position="262"/>
    </location>
</feature>
<keyword evidence="4" id="KW-0564">Palmitate</keyword>
<evidence type="ECO:0000259" key="8">
    <source>
        <dbReference type="SMART" id="SM00062"/>
    </source>
</evidence>
<dbReference type="GO" id="GO:0030313">
    <property type="term" value="C:cell envelope"/>
    <property type="evidence" value="ECO:0007669"/>
    <property type="project" value="UniProtKB-SubCell"/>
</dbReference>